<dbReference type="Proteomes" id="UP000198896">
    <property type="component" value="Unassembled WGS sequence"/>
</dbReference>
<dbReference type="InterPro" id="IPR003959">
    <property type="entry name" value="ATPase_AAA_core"/>
</dbReference>
<dbReference type="InterPro" id="IPR050130">
    <property type="entry name" value="ClpA_ClpB"/>
</dbReference>
<reference evidence="7 8" key="1">
    <citation type="submission" date="2016-10" db="EMBL/GenBank/DDBJ databases">
        <authorList>
            <person name="de Groot N.N."/>
        </authorList>
    </citation>
    <scope>NUCLEOTIDE SEQUENCE [LARGE SCALE GENOMIC DNA]</scope>
    <source>
        <strain evidence="7 8">DSM 9236</strain>
    </source>
</reference>
<evidence type="ECO:0000256" key="2">
    <source>
        <dbReference type="ARBA" id="ARBA00022741"/>
    </source>
</evidence>
<dbReference type="SUPFAM" id="SSF81923">
    <property type="entry name" value="Double Clp-N motif"/>
    <property type="match status" value="1"/>
</dbReference>
<evidence type="ECO:0000313" key="7">
    <source>
        <dbReference type="EMBL" id="SFE03620.1"/>
    </source>
</evidence>
<dbReference type="CDD" id="cd00009">
    <property type="entry name" value="AAA"/>
    <property type="match status" value="1"/>
</dbReference>
<dbReference type="InterPro" id="IPR028299">
    <property type="entry name" value="ClpA/B_CS2"/>
</dbReference>
<proteinExistence type="predicted"/>
<organism evidence="7 8">
    <name type="scientific">Succiniclasticum ruminis DSM 9236</name>
    <dbReference type="NCBI Taxonomy" id="1123323"/>
    <lineage>
        <taxon>Bacteria</taxon>
        <taxon>Bacillati</taxon>
        <taxon>Bacillota</taxon>
        <taxon>Negativicutes</taxon>
        <taxon>Acidaminococcales</taxon>
        <taxon>Acidaminococcaceae</taxon>
        <taxon>Succiniclasticum</taxon>
    </lineage>
</organism>
<dbReference type="Gene3D" id="3.40.50.300">
    <property type="entry name" value="P-loop containing nucleotide triphosphate hydrolases"/>
    <property type="match status" value="2"/>
</dbReference>
<dbReference type="PANTHER" id="PTHR11638">
    <property type="entry name" value="ATP-DEPENDENT CLP PROTEASE"/>
    <property type="match status" value="1"/>
</dbReference>
<dbReference type="CDD" id="cd19499">
    <property type="entry name" value="RecA-like_ClpB_Hsp104-like"/>
    <property type="match status" value="1"/>
</dbReference>
<dbReference type="Pfam" id="PF10431">
    <property type="entry name" value="ClpB_D2-small"/>
    <property type="match status" value="1"/>
</dbReference>
<dbReference type="InterPro" id="IPR003593">
    <property type="entry name" value="AAA+_ATPase"/>
</dbReference>
<dbReference type="Pfam" id="PF00004">
    <property type="entry name" value="AAA"/>
    <property type="match status" value="1"/>
</dbReference>
<dbReference type="Gene3D" id="1.10.8.60">
    <property type="match status" value="2"/>
</dbReference>
<dbReference type="Gene3D" id="1.10.1780.10">
    <property type="entry name" value="Clp, N-terminal domain"/>
    <property type="match status" value="1"/>
</dbReference>
<feature type="domain" description="Clp R" evidence="6">
    <location>
        <begin position="74"/>
        <end position="220"/>
    </location>
</feature>
<keyword evidence="3 7" id="KW-0067">ATP-binding</keyword>
<evidence type="ECO:0000313" key="8">
    <source>
        <dbReference type="Proteomes" id="UP000198896"/>
    </source>
</evidence>
<gene>
    <name evidence="7" type="ORF">SAMN05216245_101113</name>
</gene>
<evidence type="ECO:0000256" key="5">
    <source>
        <dbReference type="PROSITE-ProRule" id="PRU01251"/>
    </source>
</evidence>
<dbReference type="FunFam" id="3.40.50.300:FF:000025">
    <property type="entry name" value="ATP-dependent Clp protease subunit"/>
    <property type="match status" value="1"/>
</dbReference>
<dbReference type="GO" id="GO:0016887">
    <property type="term" value="F:ATP hydrolysis activity"/>
    <property type="evidence" value="ECO:0007669"/>
    <property type="project" value="InterPro"/>
</dbReference>
<dbReference type="PROSITE" id="PS51903">
    <property type="entry name" value="CLP_R"/>
    <property type="match status" value="1"/>
</dbReference>
<dbReference type="Pfam" id="PF07724">
    <property type="entry name" value="AAA_2"/>
    <property type="match status" value="1"/>
</dbReference>
<evidence type="ECO:0000256" key="1">
    <source>
        <dbReference type="ARBA" id="ARBA00022737"/>
    </source>
</evidence>
<dbReference type="AlphaFoldDB" id="A0A1I1XE13"/>
<dbReference type="InterPro" id="IPR036628">
    <property type="entry name" value="Clp_N_dom_sf"/>
</dbReference>
<keyword evidence="7" id="KW-0645">Protease</keyword>
<keyword evidence="1 5" id="KW-0677">Repeat</keyword>
<keyword evidence="4" id="KW-0143">Chaperone</keyword>
<protein>
    <submittedName>
        <fullName evidence="7">ATP-dependent Clp protease ATP-binding subunit ClpC</fullName>
    </submittedName>
</protein>
<evidence type="ECO:0000256" key="4">
    <source>
        <dbReference type="ARBA" id="ARBA00023186"/>
    </source>
</evidence>
<dbReference type="GO" id="GO:0005524">
    <property type="term" value="F:ATP binding"/>
    <property type="evidence" value="ECO:0007669"/>
    <property type="project" value="UniProtKB-KW"/>
</dbReference>
<dbReference type="SMART" id="SM00382">
    <property type="entry name" value="AAA"/>
    <property type="match status" value="2"/>
</dbReference>
<keyword evidence="2" id="KW-0547">Nucleotide-binding</keyword>
<keyword evidence="8" id="KW-1185">Reference proteome</keyword>
<dbReference type="InterPro" id="IPR027417">
    <property type="entry name" value="P-loop_NTPase"/>
</dbReference>
<dbReference type="STRING" id="1123323.SAMN05216245_101113"/>
<dbReference type="InterPro" id="IPR001270">
    <property type="entry name" value="ClpA/B"/>
</dbReference>
<dbReference type="PANTHER" id="PTHR11638:SF18">
    <property type="entry name" value="HEAT SHOCK PROTEIN 104"/>
    <property type="match status" value="1"/>
</dbReference>
<dbReference type="SMART" id="SM01086">
    <property type="entry name" value="ClpB_D2-small"/>
    <property type="match status" value="1"/>
</dbReference>
<dbReference type="Pfam" id="PF17871">
    <property type="entry name" value="AAA_lid_9"/>
    <property type="match status" value="1"/>
</dbReference>
<dbReference type="PROSITE" id="PS00871">
    <property type="entry name" value="CLPAB_2"/>
    <property type="match status" value="1"/>
</dbReference>
<dbReference type="GO" id="GO:0034605">
    <property type="term" value="P:cellular response to heat"/>
    <property type="evidence" value="ECO:0007669"/>
    <property type="project" value="TreeGrafter"/>
</dbReference>
<accession>A0A1I1XE13</accession>
<dbReference type="GO" id="GO:0006508">
    <property type="term" value="P:proteolysis"/>
    <property type="evidence" value="ECO:0007669"/>
    <property type="project" value="UniProtKB-KW"/>
</dbReference>
<sequence length="855" mass="95709">MLCERCGKREATVNVVCVVNNTRVSKWLCETCAKEFATEGVLSGQNGEGARNILEEIFKPLRKLAEQNYYEEAVGQKNHFYTELAERILATARRTANQRQQEEIGTEHILWAMLQEPESQAAHLLLRCGVDKYTLLGELETWMGKSAEGANPVTYTKEASRAMEYAKSFADADGLYLISSGHILLGLLAEDGCVAERVLQRFAIDMNRVQVMMHEEFIKTHSLPEKNKFKSQAKKEKAEAEMQKALKLLKGFGRNLNELAAQDKLDPVLGREKELEHVMRILCRRTKNNPVLIGESGVGKTAVAEGLAQRIVNGEAPEFLSDKIIFSLELGYVVAGAKYRGELEERLRDIIEAVKRCPRIILFMDELQMLMNGGDGTMNIANIIKPALARGELHVIGATTLEDYRKSVEKDAALERRFQPVRVDAPDAASALKILKRLCGRYEKYHHVQVTEDALEAAVKLSDRYITDRNLPDKAIDILDEACASVRLHSSKDYSGQMGDPVVDADTVRQIISQWTNIPLTRLNAAESSSLLQLEEALHERIVGQGKAVKAVAQAVRRARAGLKDPHRPMGSFLFLGPTGVGKTELAKALAENLFGDERALLRFDMSEYMEKHTASRLIGAPPGYVGYEEGGRLTSAVKRRPYSIVLLDEIEKAHPDIFNLLLQIMEDGRLTDGQGVTVDFRNCVILMTSNACAEMMSDRRSLGFAADADTAVANQKQNVLQGIKDIFRPEFLNRLDEIVVFDPLGKKELAQIVDKMLEDLQKRLRDTGMRLRMTAAARDKLLQSGMDVRYGARPLRRALQKEIEDKLADLYLERTFAAGDEILIDVMAGDFSFSRMKEADTENMVPVQEEQNYG</sequence>
<dbReference type="GO" id="GO:0008233">
    <property type="term" value="F:peptidase activity"/>
    <property type="evidence" value="ECO:0007669"/>
    <property type="project" value="UniProtKB-KW"/>
</dbReference>
<dbReference type="EMBL" id="FONL01000001">
    <property type="protein sequence ID" value="SFE03620.1"/>
    <property type="molecule type" value="Genomic_DNA"/>
</dbReference>
<dbReference type="PRINTS" id="PR00300">
    <property type="entry name" value="CLPPROTEASEA"/>
</dbReference>
<evidence type="ECO:0000259" key="6">
    <source>
        <dbReference type="PROSITE" id="PS51903"/>
    </source>
</evidence>
<dbReference type="InterPro" id="IPR041546">
    <property type="entry name" value="ClpA/ClpB_AAA_lid"/>
</dbReference>
<dbReference type="GO" id="GO:0005737">
    <property type="term" value="C:cytoplasm"/>
    <property type="evidence" value="ECO:0007669"/>
    <property type="project" value="TreeGrafter"/>
</dbReference>
<name>A0A1I1XE13_9FIRM</name>
<dbReference type="SUPFAM" id="SSF52540">
    <property type="entry name" value="P-loop containing nucleoside triphosphate hydrolases"/>
    <property type="match status" value="2"/>
</dbReference>
<evidence type="ECO:0000256" key="3">
    <source>
        <dbReference type="ARBA" id="ARBA00022840"/>
    </source>
</evidence>
<dbReference type="Pfam" id="PF02861">
    <property type="entry name" value="Clp_N"/>
    <property type="match status" value="1"/>
</dbReference>
<keyword evidence="7" id="KW-0378">Hydrolase</keyword>
<dbReference type="InterPro" id="IPR004176">
    <property type="entry name" value="Clp_R_N"/>
</dbReference>
<dbReference type="InterPro" id="IPR019489">
    <property type="entry name" value="Clp_ATPase_C"/>
</dbReference>